<feature type="compositionally biased region" description="Basic and acidic residues" evidence="1">
    <location>
        <begin position="61"/>
        <end position="74"/>
    </location>
</feature>
<protein>
    <submittedName>
        <fullName evidence="3">Transcriptional regulator</fullName>
    </submittedName>
</protein>
<dbReference type="Pfam" id="PF13453">
    <property type="entry name" value="Zn_ribbon_TFIIB"/>
    <property type="match status" value="1"/>
</dbReference>
<name>A0A8J3JFB2_9ACTN</name>
<reference evidence="3 4" key="1">
    <citation type="submission" date="2021-01" db="EMBL/GenBank/DDBJ databases">
        <title>Whole genome shotgun sequence of Catellatospora bangladeshensis NBRC 107357.</title>
        <authorList>
            <person name="Komaki H."/>
            <person name="Tamura T."/>
        </authorList>
    </citation>
    <scope>NUCLEOTIDE SEQUENCE [LARGE SCALE GENOMIC DNA]</scope>
    <source>
        <strain evidence="3 4">NBRC 107357</strain>
    </source>
</reference>
<comment type="caution">
    <text evidence="3">The sequence shown here is derived from an EMBL/GenBank/DDBJ whole genome shotgun (WGS) entry which is preliminary data.</text>
</comment>
<dbReference type="EMBL" id="BONF01000006">
    <property type="protein sequence ID" value="GIF79568.1"/>
    <property type="molecule type" value="Genomic_DNA"/>
</dbReference>
<feature type="domain" description="Transcription factor zinc-finger" evidence="2">
    <location>
        <begin position="1"/>
        <end position="32"/>
    </location>
</feature>
<evidence type="ECO:0000313" key="4">
    <source>
        <dbReference type="Proteomes" id="UP000601223"/>
    </source>
</evidence>
<evidence type="ECO:0000259" key="2">
    <source>
        <dbReference type="Pfam" id="PF13453"/>
    </source>
</evidence>
<dbReference type="Proteomes" id="UP000601223">
    <property type="component" value="Unassembled WGS sequence"/>
</dbReference>
<feature type="compositionally biased region" description="Basic residues" evidence="1">
    <location>
        <begin position="75"/>
        <end position="86"/>
    </location>
</feature>
<organism evidence="3 4">
    <name type="scientific">Catellatospora bangladeshensis</name>
    <dbReference type="NCBI Taxonomy" id="310355"/>
    <lineage>
        <taxon>Bacteria</taxon>
        <taxon>Bacillati</taxon>
        <taxon>Actinomycetota</taxon>
        <taxon>Actinomycetes</taxon>
        <taxon>Micromonosporales</taxon>
        <taxon>Micromonosporaceae</taxon>
        <taxon>Catellatospora</taxon>
    </lineage>
</organism>
<keyword evidence="4" id="KW-1185">Reference proteome</keyword>
<evidence type="ECO:0000256" key="1">
    <source>
        <dbReference type="SAM" id="MobiDB-lite"/>
    </source>
</evidence>
<feature type="region of interest" description="Disordered" evidence="1">
    <location>
        <begin position="32"/>
        <end position="96"/>
    </location>
</feature>
<dbReference type="InterPro" id="IPR027392">
    <property type="entry name" value="TF_Znf"/>
</dbReference>
<proteinExistence type="predicted"/>
<sequence>MRQYERNGVTVDQCTECRGIFLDRGELERLTQAENAWHGAHQQHAAPPPPQQQHYPQQQHGYRDHDSGEYPRYDKHQKHGHGHHKRQESFLEDLFG</sequence>
<dbReference type="AlphaFoldDB" id="A0A8J3JFB2"/>
<accession>A0A8J3JFB2</accession>
<evidence type="ECO:0000313" key="3">
    <source>
        <dbReference type="EMBL" id="GIF79568.1"/>
    </source>
</evidence>
<gene>
    <name evidence="3" type="ORF">Cba03nite_09170</name>
</gene>